<protein>
    <recommendedName>
        <fullName evidence="14">KIND domain-containing protein</fullName>
    </recommendedName>
</protein>
<dbReference type="AlphaFoldDB" id="A0A7R9KDZ6"/>
<evidence type="ECO:0000256" key="11">
    <source>
        <dbReference type="ARBA" id="ARBA00023203"/>
    </source>
</evidence>
<dbReference type="PANTHER" id="PTHR21345">
    <property type="entry name" value="SPIRE"/>
    <property type="match status" value="1"/>
</dbReference>
<dbReference type="GO" id="GO:0015031">
    <property type="term" value="P:protein transport"/>
    <property type="evidence" value="ECO:0007669"/>
    <property type="project" value="UniProtKB-KW"/>
</dbReference>
<dbReference type="GO" id="GO:0005938">
    <property type="term" value="C:cell cortex"/>
    <property type="evidence" value="ECO:0007669"/>
    <property type="project" value="TreeGrafter"/>
</dbReference>
<organism evidence="15">
    <name type="scientific">Medioppia subpectinata</name>
    <dbReference type="NCBI Taxonomy" id="1979941"/>
    <lineage>
        <taxon>Eukaryota</taxon>
        <taxon>Metazoa</taxon>
        <taxon>Ecdysozoa</taxon>
        <taxon>Arthropoda</taxon>
        <taxon>Chelicerata</taxon>
        <taxon>Arachnida</taxon>
        <taxon>Acari</taxon>
        <taxon>Acariformes</taxon>
        <taxon>Sarcoptiformes</taxon>
        <taxon>Oribatida</taxon>
        <taxon>Brachypylina</taxon>
        <taxon>Oppioidea</taxon>
        <taxon>Oppiidae</taxon>
        <taxon>Medioppia</taxon>
    </lineage>
</organism>
<dbReference type="GO" id="GO:0030041">
    <property type="term" value="P:actin filament polymerization"/>
    <property type="evidence" value="ECO:0007669"/>
    <property type="project" value="TreeGrafter"/>
</dbReference>
<dbReference type="PROSITE" id="PS51377">
    <property type="entry name" value="KIND"/>
    <property type="match status" value="1"/>
</dbReference>
<feature type="non-terminal residue" evidence="15">
    <location>
        <position position="286"/>
    </location>
</feature>
<keyword evidence="16" id="KW-1185">Reference proteome</keyword>
<accession>A0A7R9KDZ6</accession>
<keyword evidence="13" id="KW-0968">Cytoplasmic vesicle</keyword>
<dbReference type="PANTHER" id="PTHR21345:SF3">
    <property type="entry name" value="PROTEIN SPIRE"/>
    <property type="match status" value="1"/>
</dbReference>
<keyword evidence="10" id="KW-0472">Membrane</keyword>
<gene>
    <name evidence="15" type="ORF">OSB1V03_LOCUS1845</name>
</gene>
<keyword evidence="6" id="KW-1003">Cell membrane</keyword>
<keyword evidence="8" id="KW-0677">Repeat</keyword>
<keyword evidence="9" id="KW-0653">Protein transport</keyword>
<evidence type="ECO:0000256" key="6">
    <source>
        <dbReference type="ARBA" id="ARBA00022475"/>
    </source>
</evidence>
<evidence type="ECO:0000313" key="15">
    <source>
        <dbReference type="EMBL" id="CAD7621374.1"/>
    </source>
</evidence>
<evidence type="ECO:0000256" key="5">
    <source>
        <dbReference type="ARBA" id="ARBA00022448"/>
    </source>
</evidence>
<reference evidence="15" key="1">
    <citation type="submission" date="2020-11" db="EMBL/GenBank/DDBJ databases">
        <authorList>
            <person name="Tran Van P."/>
        </authorList>
    </citation>
    <scope>NUCLEOTIDE SEQUENCE</scope>
</reference>
<evidence type="ECO:0000256" key="13">
    <source>
        <dbReference type="ARBA" id="ARBA00023329"/>
    </source>
</evidence>
<evidence type="ECO:0000256" key="3">
    <source>
        <dbReference type="ARBA" id="ARBA00004413"/>
    </source>
</evidence>
<keyword evidence="7" id="KW-0963">Cytoplasm</keyword>
<dbReference type="GO" id="GO:0048193">
    <property type="term" value="P:Golgi vesicle transport"/>
    <property type="evidence" value="ECO:0007669"/>
    <property type="project" value="TreeGrafter"/>
</dbReference>
<comment type="subcellular location">
    <subcellularLocation>
        <location evidence="3">Cell membrane</location>
        <topology evidence="3">Peripheral membrane protein</topology>
        <orientation evidence="3">Cytoplasmic side</orientation>
    </subcellularLocation>
    <subcellularLocation>
        <location evidence="2">Cytoplasm</location>
        <location evidence="2">Cytoskeleton</location>
    </subcellularLocation>
    <subcellularLocation>
        <location evidence="1">Cytoplasmic vesicle membrane</location>
        <topology evidence="1">Peripheral membrane protein</topology>
        <orientation evidence="1">Cytoplasmic side</orientation>
    </subcellularLocation>
</comment>
<proteinExistence type="inferred from homology"/>
<evidence type="ECO:0000256" key="1">
    <source>
        <dbReference type="ARBA" id="ARBA00004180"/>
    </source>
</evidence>
<dbReference type="GO" id="GO:0005856">
    <property type="term" value="C:cytoskeleton"/>
    <property type="evidence" value="ECO:0007669"/>
    <property type="project" value="UniProtKB-SubCell"/>
</dbReference>
<evidence type="ECO:0000256" key="2">
    <source>
        <dbReference type="ARBA" id="ARBA00004245"/>
    </source>
</evidence>
<dbReference type="EMBL" id="OC855159">
    <property type="protein sequence ID" value="CAD7621374.1"/>
    <property type="molecule type" value="Genomic_DNA"/>
</dbReference>
<dbReference type="GO" id="GO:0003779">
    <property type="term" value="F:actin binding"/>
    <property type="evidence" value="ECO:0007669"/>
    <property type="project" value="UniProtKB-KW"/>
</dbReference>
<keyword evidence="11" id="KW-0009">Actin-binding</keyword>
<dbReference type="GO" id="GO:0005886">
    <property type="term" value="C:plasma membrane"/>
    <property type="evidence" value="ECO:0007669"/>
    <property type="project" value="UniProtKB-SubCell"/>
</dbReference>
<dbReference type="GO" id="GO:0045010">
    <property type="term" value="P:actin nucleation"/>
    <property type="evidence" value="ECO:0007669"/>
    <property type="project" value="InterPro"/>
</dbReference>
<evidence type="ECO:0000256" key="10">
    <source>
        <dbReference type="ARBA" id="ARBA00023136"/>
    </source>
</evidence>
<comment type="similarity">
    <text evidence="4">Belongs to the spire family.</text>
</comment>
<dbReference type="Proteomes" id="UP000759131">
    <property type="component" value="Unassembled WGS sequence"/>
</dbReference>
<evidence type="ECO:0000256" key="8">
    <source>
        <dbReference type="ARBA" id="ARBA00022737"/>
    </source>
</evidence>
<dbReference type="GO" id="GO:0036089">
    <property type="term" value="P:cleavage furrow formation"/>
    <property type="evidence" value="ECO:0007669"/>
    <property type="project" value="TreeGrafter"/>
</dbReference>
<dbReference type="Pfam" id="PF16474">
    <property type="entry name" value="KIND"/>
    <property type="match status" value="1"/>
</dbReference>
<dbReference type="GO" id="GO:0051639">
    <property type="term" value="P:actin filament network formation"/>
    <property type="evidence" value="ECO:0007669"/>
    <property type="project" value="TreeGrafter"/>
</dbReference>
<evidence type="ECO:0000259" key="14">
    <source>
        <dbReference type="PROSITE" id="PS51377"/>
    </source>
</evidence>
<feature type="domain" description="KIND" evidence="14">
    <location>
        <begin position="1"/>
        <end position="177"/>
    </location>
</feature>
<dbReference type="InterPro" id="IPR011019">
    <property type="entry name" value="KIND_dom"/>
</dbReference>
<evidence type="ECO:0000256" key="7">
    <source>
        <dbReference type="ARBA" id="ARBA00022490"/>
    </source>
</evidence>
<dbReference type="InterPro" id="IPR029901">
    <property type="entry name" value="Spire"/>
</dbReference>
<evidence type="ECO:0000256" key="9">
    <source>
        <dbReference type="ARBA" id="ARBA00022927"/>
    </source>
</evidence>
<keyword evidence="12" id="KW-0206">Cytoskeleton</keyword>
<dbReference type="Gene3D" id="1.10.510.10">
    <property type="entry name" value="Transferase(Phosphotransferase) domain 1"/>
    <property type="match status" value="1"/>
</dbReference>
<dbReference type="GO" id="GO:0040038">
    <property type="term" value="P:polar body extrusion after meiotic divisions"/>
    <property type="evidence" value="ECO:0007669"/>
    <property type="project" value="TreeGrafter"/>
</dbReference>
<sequence length="286" mass="32662">MKSSVGRFATKVCKHFAFTSSLKSHFWSQKRVICWSAPTEAFISGHCTTVCMTSSRELSITRLLLQSETELRPKANNESEIISSLGIVLFRALDFGLHDDEERSLSAPLERLIDRLTTNTTTEDDARDEGIELMENSSKTSFDDVIQMCCARLEDGQNADTHYRGVCRALVLETLELKSFLVQISRQSKDKNEKKEAEEEVIEDWARLWLHVIRQLREGVYLRPIPAARERCDAAFELTPFERLLADIRSGVPLNRVEVTESERNKDAHELILDFIRARPSLQSAE</sequence>
<dbReference type="EMBL" id="CAJPIZ010000584">
    <property type="protein sequence ID" value="CAG2101804.1"/>
    <property type="molecule type" value="Genomic_DNA"/>
</dbReference>
<evidence type="ECO:0000256" key="12">
    <source>
        <dbReference type="ARBA" id="ARBA00023212"/>
    </source>
</evidence>
<dbReference type="SMART" id="SM00750">
    <property type="entry name" value="KIND"/>
    <property type="match status" value="1"/>
</dbReference>
<evidence type="ECO:0000256" key="4">
    <source>
        <dbReference type="ARBA" id="ARBA00010956"/>
    </source>
</evidence>
<evidence type="ECO:0000313" key="16">
    <source>
        <dbReference type="Proteomes" id="UP000759131"/>
    </source>
</evidence>
<keyword evidence="5" id="KW-0813">Transport</keyword>
<dbReference type="GO" id="GO:0008017">
    <property type="term" value="F:microtubule binding"/>
    <property type="evidence" value="ECO:0007669"/>
    <property type="project" value="TreeGrafter"/>
</dbReference>
<dbReference type="GO" id="GO:0030659">
    <property type="term" value="C:cytoplasmic vesicle membrane"/>
    <property type="evidence" value="ECO:0007669"/>
    <property type="project" value="UniProtKB-SubCell"/>
</dbReference>
<name>A0A7R9KDZ6_9ACAR</name>
<dbReference type="OrthoDB" id="10043757at2759"/>
<dbReference type="GO" id="GO:0051295">
    <property type="term" value="P:establishment of meiotic spindle localization"/>
    <property type="evidence" value="ECO:0007669"/>
    <property type="project" value="TreeGrafter"/>
</dbReference>